<dbReference type="OrthoDB" id="1113942at2"/>
<sequence>MSKKNLDELFREQFRDFDEVPDEKVWMAIEESLDQNKSRKIIPIWWWQLGGVAAALVILLFLINPFAKNIEANPSVTDVEHPVQEQPKGIIEKSKNENAAESSPAHVQEEFDANAQEQNNFNTAPSYVVDEIDSSNSAATKDSSVTNTKKAIFNTSKTKLAAANKQGKITNATTKQSSELVLNTRNELESATKKSAGLADNSMHQNKKPLKENDGSGNALKNNGNTTELAVNVEEDQLDKKEAKKKSIFDEIEDEEELIAENNTNKWSLSPSIAPVYFNGMGEGSPIHSAFVSNTKTGNVNLSYGIAVAYEVSRKLKVRTGIHKVDYGYNTNQIEFSSSVNGAATIQIANIDYKPTSKNIVVQSELNLDTKGAAIANDVTAKSASLNGDLSQQFGYLEVPLELNYALLDKRFGIDVIGGVSSLFLLNNDVFLNSGDQTTEVGEANNINAINFSTNFGFGFNYKLTQKLLFNVEPVFKYQLNTFSNTSGDFQPFSLGVYSGVSFIF</sequence>
<keyword evidence="2" id="KW-0472">Membrane</keyword>
<protein>
    <recommendedName>
        <fullName evidence="5">Outer membrane protein beta-barrel domain-containing protein</fullName>
    </recommendedName>
</protein>
<evidence type="ECO:0000256" key="1">
    <source>
        <dbReference type="SAM" id="MobiDB-lite"/>
    </source>
</evidence>
<feature type="region of interest" description="Disordered" evidence="1">
    <location>
        <begin position="80"/>
        <end position="108"/>
    </location>
</feature>
<dbReference type="KEGG" id="cao:Celal_1520"/>
<dbReference type="STRING" id="688270.Celal_1520"/>
<evidence type="ECO:0008006" key="5">
    <source>
        <dbReference type="Google" id="ProtNLM"/>
    </source>
</evidence>
<keyword evidence="4" id="KW-1185">Reference proteome</keyword>
<evidence type="ECO:0000256" key="2">
    <source>
        <dbReference type="SAM" id="Phobius"/>
    </source>
</evidence>
<dbReference type="HOGENOM" id="CLU_559843_0_0_10"/>
<organism evidence="3 4">
    <name type="scientific">Cellulophaga algicola (strain DSM 14237 / IC166 / ACAM 630)</name>
    <dbReference type="NCBI Taxonomy" id="688270"/>
    <lineage>
        <taxon>Bacteria</taxon>
        <taxon>Pseudomonadati</taxon>
        <taxon>Bacteroidota</taxon>
        <taxon>Flavobacteriia</taxon>
        <taxon>Flavobacteriales</taxon>
        <taxon>Flavobacteriaceae</taxon>
        <taxon>Cellulophaga</taxon>
    </lineage>
</organism>
<evidence type="ECO:0000313" key="4">
    <source>
        <dbReference type="Proteomes" id="UP000008634"/>
    </source>
</evidence>
<dbReference type="AlphaFoldDB" id="E6XAD2"/>
<dbReference type="Proteomes" id="UP000008634">
    <property type="component" value="Chromosome"/>
</dbReference>
<keyword evidence="2" id="KW-1133">Transmembrane helix</keyword>
<gene>
    <name evidence="3" type="ordered locus">Celal_1520</name>
</gene>
<feature type="compositionally biased region" description="Polar residues" evidence="1">
    <location>
        <begin position="215"/>
        <end position="224"/>
    </location>
</feature>
<accession>E6XAD2</accession>
<proteinExistence type="predicted"/>
<keyword evidence="2" id="KW-0812">Transmembrane</keyword>
<evidence type="ECO:0000313" key="3">
    <source>
        <dbReference type="EMBL" id="ADV48831.1"/>
    </source>
</evidence>
<dbReference type="RefSeq" id="WP_013550312.1">
    <property type="nucleotide sequence ID" value="NC_014934.1"/>
</dbReference>
<dbReference type="EMBL" id="CP002453">
    <property type="protein sequence ID" value="ADV48831.1"/>
    <property type="molecule type" value="Genomic_DNA"/>
</dbReference>
<dbReference type="eggNOG" id="COG3266">
    <property type="taxonomic scope" value="Bacteria"/>
</dbReference>
<feature type="region of interest" description="Disordered" evidence="1">
    <location>
        <begin position="186"/>
        <end position="224"/>
    </location>
</feature>
<feature type="transmembrane region" description="Helical" evidence="2">
    <location>
        <begin position="44"/>
        <end position="63"/>
    </location>
</feature>
<reference evidence="3 4" key="1">
    <citation type="journal article" date="2010" name="Stand. Genomic Sci.">
        <title>Complete genome sequence of Cellulophaga algicola type strain (IC166).</title>
        <authorList>
            <person name="Abt B."/>
            <person name="Lu M."/>
            <person name="Misra M."/>
            <person name="Han C."/>
            <person name="Nolan M."/>
            <person name="Lucas S."/>
            <person name="Hammon N."/>
            <person name="Deshpande S."/>
            <person name="Cheng J.F."/>
            <person name="Tapia R."/>
            <person name="Goodwin L."/>
            <person name="Pitluck S."/>
            <person name="Liolios K."/>
            <person name="Pagani I."/>
            <person name="Ivanova N."/>
            <person name="Mavromatis K."/>
            <person name="Ovchinikova G."/>
            <person name="Pati A."/>
            <person name="Chen A."/>
            <person name="Palaniappan K."/>
            <person name="Land M."/>
            <person name="Hauser L."/>
            <person name="Chang Y.J."/>
            <person name="Jeffries C.D."/>
            <person name="Detter J.C."/>
            <person name="Brambilla E."/>
            <person name="Rohde M."/>
            <person name="Tindall B.J."/>
            <person name="Goker M."/>
            <person name="Woyke T."/>
            <person name="Bristow J."/>
            <person name="Eisen J.A."/>
            <person name="Markowitz V."/>
            <person name="Hugenholtz P."/>
            <person name="Kyrpides N.C."/>
            <person name="Klenk H.P."/>
            <person name="Lapidus A."/>
        </authorList>
    </citation>
    <scope>NUCLEOTIDE SEQUENCE [LARGE SCALE GENOMIC DNA]</scope>
    <source>
        <strain evidence="4">DSM 14237 / IC166 / ACAM 630</strain>
    </source>
</reference>
<name>E6XAD2_CELAD</name>